<dbReference type="PROSITE" id="PS00061">
    <property type="entry name" value="ADH_SHORT"/>
    <property type="match status" value="1"/>
</dbReference>
<dbReference type="InterPro" id="IPR020904">
    <property type="entry name" value="Sc_DH/Rdtase_CS"/>
</dbReference>
<dbReference type="InterPro" id="IPR011286">
    <property type="entry name" value="2-deoxy-D-gluc_3_DH"/>
</dbReference>
<evidence type="ECO:0000256" key="2">
    <source>
        <dbReference type="ARBA" id="ARBA00023002"/>
    </source>
</evidence>
<evidence type="ECO:0000313" key="4">
    <source>
        <dbReference type="Proteomes" id="UP001595190"/>
    </source>
</evidence>
<evidence type="ECO:0000313" key="3">
    <source>
        <dbReference type="EMBL" id="MFC2254104.1"/>
    </source>
</evidence>
<dbReference type="SUPFAM" id="SSF51735">
    <property type="entry name" value="NAD(P)-binding Rossmann-fold domains"/>
    <property type="match status" value="1"/>
</dbReference>
<gene>
    <name evidence="3" type="primary">kduD</name>
    <name evidence="3" type="ORF">ACETRX_31075</name>
</gene>
<name>A0ABV6ZPM7_9HYPH</name>
<keyword evidence="2 3" id="KW-0560">Oxidoreductase</keyword>
<evidence type="ECO:0000256" key="1">
    <source>
        <dbReference type="ARBA" id="ARBA00006484"/>
    </source>
</evidence>
<dbReference type="PRINTS" id="PR00080">
    <property type="entry name" value="SDRFAMILY"/>
</dbReference>
<dbReference type="InterPro" id="IPR036291">
    <property type="entry name" value="NAD(P)-bd_dom_sf"/>
</dbReference>
<sequence length="266" mass="27178">MSGATMNRIAANPFDLTGKVAMVTGSRTGLGQAIAIALSQAGASIVGVDRGPAEETRAAIEAQGGIFLPVIADLSTTAGLPAIVQAALDRFGALDILVNNAGIIRRADALDFTEEDWDAVVDVNLKSAFFLAQAAARAMLAARPNGKSAGGKIINIASMLSFQGGIRVASYTSAKSGLMGLTKLLACEWAARGINVNAIAPGYMATNNTAPLRADAERNTQILARIPAGRWGAPADLGGAAVFLASEASAYVHGTTLAVDGGWLAR</sequence>
<dbReference type="PRINTS" id="PR00081">
    <property type="entry name" value="GDHRDH"/>
</dbReference>
<reference evidence="3 4" key="1">
    <citation type="submission" date="2024-09" db="EMBL/GenBank/DDBJ databases">
        <title>Description of Labrys sedimenti sp. nov., isolated from a diclofenac-degrading enrichment culture, and genome-based reclassification of Labrys portucalensis as a later heterotypic synonym of Labrys neptuniae.</title>
        <authorList>
            <person name="Tancsics A."/>
            <person name="Csepanyi A."/>
        </authorList>
    </citation>
    <scope>NUCLEOTIDE SEQUENCE [LARGE SCALE GENOMIC DNA]</scope>
    <source>
        <strain evidence="3 4">LMG 23412</strain>
    </source>
</reference>
<dbReference type="PANTHER" id="PTHR42760:SF5">
    <property type="entry name" value="2-DEHYDRO-3-DEOXY-D-GLUCONATE 5-DEHYDROGENASE"/>
    <property type="match status" value="1"/>
</dbReference>
<dbReference type="InterPro" id="IPR002347">
    <property type="entry name" value="SDR_fam"/>
</dbReference>
<dbReference type="RefSeq" id="WP_394314872.1">
    <property type="nucleotide sequence ID" value="NZ_JBHGPK010000027.1"/>
</dbReference>
<dbReference type="Proteomes" id="UP001595190">
    <property type="component" value="Unassembled WGS sequence"/>
</dbReference>
<dbReference type="Gene3D" id="3.40.50.720">
    <property type="entry name" value="NAD(P)-binding Rossmann-like Domain"/>
    <property type="match status" value="1"/>
</dbReference>
<dbReference type="EC" id="1.1.1.127" evidence="3"/>
<comment type="similarity">
    <text evidence="1">Belongs to the short-chain dehydrogenases/reductases (SDR) family.</text>
</comment>
<accession>A0ABV6ZPM7</accession>
<organism evidence="3 4">
    <name type="scientific">Labrys neptuniae</name>
    <dbReference type="NCBI Taxonomy" id="376174"/>
    <lineage>
        <taxon>Bacteria</taxon>
        <taxon>Pseudomonadati</taxon>
        <taxon>Pseudomonadota</taxon>
        <taxon>Alphaproteobacteria</taxon>
        <taxon>Hyphomicrobiales</taxon>
        <taxon>Xanthobacteraceae</taxon>
        <taxon>Labrys</taxon>
    </lineage>
</organism>
<dbReference type="PANTHER" id="PTHR42760">
    <property type="entry name" value="SHORT-CHAIN DEHYDROGENASES/REDUCTASES FAMILY MEMBER"/>
    <property type="match status" value="1"/>
</dbReference>
<protein>
    <submittedName>
        <fullName evidence="3">2-dehydro-3-deoxy-D-gluconate 5-dehydrogenase KduD</fullName>
        <ecNumber evidence="3">1.1.1.127</ecNumber>
    </submittedName>
</protein>
<dbReference type="EMBL" id="JBHGPK010000027">
    <property type="protein sequence ID" value="MFC2254104.1"/>
    <property type="molecule type" value="Genomic_DNA"/>
</dbReference>
<comment type="caution">
    <text evidence="3">The sequence shown here is derived from an EMBL/GenBank/DDBJ whole genome shotgun (WGS) entry which is preliminary data.</text>
</comment>
<proteinExistence type="inferred from homology"/>
<dbReference type="Pfam" id="PF13561">
    <property type="entry name" value="adh_short_C2"/>
    <property type="match status" value="1"/>
</dbReference>
<dbReference type="NCBIfam" id="TIGR01832">
    <property type="entry name" value="kduD"/>
    <property type="match status" value="1"/>
</dbReference>
<dbReference type="GO" id="GO:0047001">
    <property type="term" value="F:2-dehydro-3-deoxy-D-gluconate 5-dehydrogenase activity"/>
    <property type="evidence" value="ECO:0007669"/>
    <property type="project" value="UniProtKB-EC"/>
</dbReference>